<evidence type="ECO:0000313" key="6">
    <source>
        <dbReference type="EMBL" id="EJD75743.1"/>
    </source>
</evidence>
<dbReference type="InterPro" id="IPR000504">
    <property type="entry name" value="RRM_dom"/>
</dbReference>
<dbReference type="Gene3D" id="3.30.70.330">
    <property type="match status" value="3"/>
</dbReference>
<dbReference type="Proteomes" id="UP000095285">
    <property type="component" value="Unassembled WGS sequence"/>
</dbReference>
<dbReference type="PANTHER" id="PTHR13976">
    <property type="entry name" value="HETEROGENEOUS NUCLEAR RIBONUCLEOPROTEIN-RELATED"/>
    <property type="match status" value="1"/>
</dbReference>
<dbReference type="GeneID" id="9950009"/>
<evidence type="ECO:0000256" key="4">
    <source>
        <dbReference type="SAM" id="Coils"/>
    </source>
</evidence>
<dbReference type="eggNOG" id="KOG4211">
    <property type="taxonomic scope" value="Eukaryota"/>
</dbReference>
<dbReference type="InterPro" id="IPR035979">
    <property type="entry name" value="RBD_domain_sf"/>
</dbReference>
<reference evidence="8" key="2">
    <citation type="submission" date="2016-11" db="UniProtKB">
        <authorList>
            <consortium name="WormBaseParasite"/>
        </authorList>
    </citation>
    <scope>IDENTIFICATION</scope>
</reference>
<accession>A0A1S0UJN6</accession>
<dbReference type="CTD" id="9950009"/>
<accession>A0A1I7W202</accession>
<dbReference type="InterPro" id="IPR050666">
    <property type="entry name" value="ESRP"/>
</dbReference>
<name>A0A1I7W202_LOALO</name>
<dbReference type="KEGG" id="loa:LOAG_17185"/>
<gene>
    <name evidence="6 8" type="ORF">LOAG_17185</name>
</gene>
<evidence type="ECO:0000313" key="7">
    <source>
        <dbReference type="Proteomes" id="UP000095285"/>
    </source>
</evidence>
<dbReference type="InterPro" id="IPR012677">
    <property type="entry name" value="Nucleotide-bd_a/b_plait_sf"/>
</dbReference>
<reference evidence="6 7" key="1">
    <citation type="submission" date="2012-04" db="EMBL/GenBank/DDBJ databases">
        <title>The Genome Sequence of Loa loa.</title>
        <authorList>
            <consortium name="The Broad Institute Genome Sequencing Platform"/>
            <consortium name="Broad Institute Genome Sequencing Center for Infectious Disease"/>
            <person name="Nutman T.B."/>
            <person name="Fink D.L."/>
            <person name="Russ C."/>
            <person name="Young S."/>
            <person name="Zeng Q."/>
            <person name="Gargeya S."/>
            <person name="Alvarado L."/>
            <person name="Berlin A."/>
            <person name="Chapman S.B."/>
            <person name="Chen Z."/>
            <person name="Freedman E."/>
            <person name="Gellesch M."/>
            <person name="Goldberg J."/>
            <person name="Griggs A."/>
            <person name="Gujja S."/>
            <person name="Heilman E.R."/>
            <person name="Heiman D."/>
            <person name="Howarth C."/>
            <person name="Mehta T."/>
            <person name="Neiman D."/>
            <person name="Pearson M."/>
            <person name="Roberts A."/>
            <person name="Saif S."/>
            <person name="Shea T."/>
            <person name="Shenoy N."/>
            <person name="Sisk P."/>
            <person name="Stolte C."/>
            <person name="Sykes S."/>
            <person name="White J."/>
            <person name="Yandava C."/>
            <person name="Haas B."/>
            <person name="Henn M.R."/>
            <person name="Nusbaum C."/>
            <person name="Birren B."/>
        </authorList>
    </citation>
    <scope>NUCLEOTIDE SEQUENCE [LARGE SCALE GENOMIC DNA]</scope>
</reference>
<evidence type="ECO:0000313" key="8">
    <source>
        <dbReference type="WBParaSite" id="EN70_8784"/>
    </source>
</evidence>
<feature type="domain" description="RRM" evidence="5">
    <location>
        <begin position="6"/>
        <end position="96"/>
    </location>
</feature>
<dbReference type="InParanoid" id="A0A1I7W202"/>
<dbReference type="OrthoDB" id="431068at2759"/>
<dbReference type="AlphaFoldDB" id="A0A1I7W202"/>
<evidence type="ECO:0000256" key="2">
    <source>
        <dbReference type="ARBA" id="ARBA00022884"/>
    </source>
</evidence>
<keyword evidence="4" id="KW-0175">Coiled coil</keyword>
<dbReference type="STRING" id="7209.A0A1I7W202"/>
<dbReference type="WBParaSite" id="EN70_8784">
    <property type="protein sequence ID" value="EN70_8784"/>
    <property type="gene ID" value="EN70_8784"/>
</dbReference>
<keyword evidence="1" id="KW-0677">Repeat</keyword>
<dbReference type="SMART" id="SM00360">
    <property type="entry name" value="RRM"/>
    <property type="match status" value="3"/>
</dbReference>
<feature type="domain" description="RRM" evidence="5">
    <location>
        <begin position="123"/>
        <end position="198"/>
    </location>
</feature>
<dbReference type="SUPFAM" id="SSF54928">
    <property type="entry name" value="RNA-binding domain, RBD"/>
    <property type="match status" value="3"/>
</dbReference>
<keyword evidence="7" id="KW-1185">Reference proteome</keyword>
<protein>
    <submittedName>
        <fullName evidence="6 8">RNA recognition domain-containing protein</fullName>
    </submittedName>
</protein>
<dbReference type="RefSeq" id="XP_020306585.1">
    <property type="nucleotide sequence ID" value="XM_020449846.1"/>
</dbReference>
<dbReference type="EMBL" id="JH712112">
    <property type="protein sequence ID" value="EJD75743.1"/>
    <property type="molecule type" value="Genomic_DNA"/>
</dbReference>
<dbReference type="GO" id="GO:0003723">
    <property type="term" value="F:RNA binding"/>
    <property type="evidence" value="ECO:0007669"/>
    <property type="project" value="UniProtKB-UniRule"/>
</dbReference>
<feature type="domain" description="RRM" evidence="5">
    <location>
        <begin position="288"/>
        <end position="368"/>
    </location>
</feature>
<dbReference type="FunCoup" id="A0A1I7W202">
    <property type="interactions" value="2324"/>
</dbReference>
<feature type="coiled-coil region" evidence="4">
    <location>
        <begin position="414"/>
        <end position="441"/>
    </location>
</feature>
<evidence type="ECO:0000256" key="3">
    <source>
        <dbReference type="PROSITE-ProRule" id="PRU00176"/>
    </source>
</evidence>
<evidence type="ECO:0000259" key="5">
    <source>
        <dbReference type="PROSITE" id="PS50102"/>
    </source>
</evidence>
<evidence type="ECO:0000256" key="1">
    <source>
        <dbReference type="ARBA" id="ARBA00022737"/>
    </source>
</evidence>
<proteinExistence type="predicted"/>
<sequence length="674" mass="77290">MNPDTNYIRLRGLPFAAKEQDVRDFLQDISIWFLRYRSFFLFGLNAKSITFTLTSNGRASGECYVELDDQEAVKEAQKLDRNEINGRYIEVFSVSDAELLMMIRHGVIKGSGGDADSRYASNFVVRLRGLPYSATIDDIKEFFSGLEVADAVIDKEPGGRPSGEAFVRLATKEYAELALERSKNYMGSRYVEVFRSSADEMDNSYYAARGIPPPTSGPVPLRGISPTLDFRFRDRYADYGRYGGPIRLSSLHPRPSPYDRPYYDRDRYYRCGARYDPEFDEAMYDPTVKVFMRGLPYSVTTLDIEEFFRPLNCVEIKLGYNEERRLSGDALVSFSTMAEAREALSRNKNNMGTRIKKRKRTRISEGTKMLLRKRRAMKKENQMNDEYAALCKQIRMQMKRDFKEYRRWKEEKISQENSENMQIYETTLEDFEREVEEEFSEENLEKEAISLKNFGIVLKRSTSEEKNEAENVGKTKKQANVEQKLVEKTGEHAINRLCTSEVSAQTNTGSEQQKVVMLREKLQEVEASGEDARKLKEMPGAYGILETILGDVTEKMKSEGPVWASNEKCAEKESVAGISSNIEWKGEPRIKGRYIELFPATNIPHPIKTVTFRTVSGAPTRLTTAPRPLYSSFAEDEEAAYASGVGGQQYYNDQYEGRQSKYGRDWGEPTRTTW</sequence>
<keyword evidence="2 3" id="KW-0694">RNA-binding</keyword>
<dbReference type="PROSITE" id="PS50102">
    <property type="entry name" value="RRM"/>
    <property type="match status" value="3"/>
</dbReference>
<organism evidence="7 8">
    <name type="scientific">Loa loa</name>
    <name type="common">Eye worm</name>
    <name type="synonym">Filaria loa</name>
    <dbReference type="NCBI Taxonomy" id="7209"/>
    <lineage>
        <taxon>Eukaryota</taxon>
        <taxon>Metazoa</taxon>
        <taxon>Ecdysozoa</taxon>
        <taxon>Nematoda</taxon>
        <taxon>Chromadorea</taxon>
        <taxon>Rhabditida</taxon>
        <taxon>Spirurina</taxon>
        <taxon>Spiruromorpha</taxon>
        <taxon>Filarioidea</taxon>
        <taxon>Onchocercidae</taxon>
        <taxon>Loa</taxon>
    </lineage>
</organism>
<dbReference type="Pfam" id="PF00076">
    <property type="entry name" value="RRM_1"/>
    <property type="match status" value="2"/>
</dbReference>
<dbReference type="CDD" id="cd12254">
    <property type="entry name" value="RRM_hnRNPH_ESRPs_RBM12_like"/>
    <property type="match status" value="2"/>
</dbReference>